<dbReference type="PANTHER" id="PTHR46825:SF7">
    <property type="entry name" value="D-ALANYL-D-ALANINE CARBOXYPEPTIDASE"/>
    <property type="match status" value="1"/>
</dbReference>
<organism evidence="3 4">
    <name type="scientific">Veronia nyctiphanis</name>
    <dbReference type="NCBI Taxonomy" id="1278244"/>
    <lineage>
        <taxon>Bacteria</taxon>
        <taxon>Pseudomonadati</taxon>
        <taxon>Pseudomonadota</taxon>
        <taxon>Gammaproteobacteria</taxon>
        <taxon>Vibrionales</taxon>
        <taxon>Vibrionaceae</taxon>
        <taxon>Veronia</taxon>
    </lineage>
</organism>
<dbReference type="InterPro" id="IPR001466">
    <property type="entry name" value="Beta-lactam-related"/>
</dbReference>
<keyword evidence="3" id="KW-0378">Hydrolase</keyword>
<dbReference type="InterPro" id="IPR050491">
    <property type="entry name" value="AmpC-like"/>
</dbReference>
<feature type="signal peptide" evidence="1">
    <location>
        <begin position="1"/>
        <end position="25"/>
    </location>
</feature>
<protein>
    <submittedName>
        <fullName evidence="3">Serine hydrolase</fullName>
    </submittedName>
</protein>
<sequence>MKLIKASVIALAIVSGLGMSTSVMSESTSVNQTAGIDANTLNTYFSQLNKHDKYLGSVAVYKKGVKQYQNTLTLNDNGEAVHSDQTLKYRVGSITKTFTSVLVFKLIEESKLTLNTKLSDYFPNIINADKITIKQMLSHTSGIKSFTTDPRFLEIMYSKQNVETMVRMVEGYESLFEPGSNVEYSNSNYYLLGQIIERVTGKSYQANLEKYITNKLGLTDTYFGGSINPDAREVYSYGYSEDKWSKDKQSDMSIPHGAGSIVSSTHDLSVFIHALFDGQLVNEASLASMLETKKDFGKGIFKQRKDDTVLYGHDGAIDNFVSSLTYDIHSGTSVSVLLNGANISPAPLSNALFAAANGEEVVIPNFNYLALSEAELEKFAGFYTSDTAPMDLTVYVEDASLMLKPTGQGAFPVSAKSANEFELADYGISVVFDTSERSFVIKQGPNTDKFVWSKPYINKTVDVAVEVLKGYEGTYSSPTFPLDLKVFVKDGKLMAQATGQGAFLLSASSPTTFTFNKAGIEINFDAASEQLTLSQGGRDTLMTKS</sequence>
<evidence type="ECO:0000313" key="3">
    <source>
        <dbReference type="EMBL" id="RXJ74640.1"/>
    </source>
</evidence>
<dbReference type="PANTHER" id="PTHR46825">
    <property type="entry name" value="D-ALANYL-D-ALANINE-CARBOXYPEPTIDASE/ENDOPEPTIDASE AMPH"/>
    <property type="match status" value="1"/>
</dbReference>
<name>A0A4Q0YTS0_9GAMM</name>
<dbReference type="AlphaFoldDB" id="A0A4Q0YTS0"/>
<dbReference type="Pfam" id="PF00144">
    <property type="entry name" value="Beta-lactamase"/>
    <property type="match status" value="1"/>
</dbReference>
<feature type="domain" description="Beta-lactamase-related" evidence="2">
    <location>
        <begin position="46"/>
        <end position="342"/>
    </location>
</feature>
<dbReference type="Proteomes" id="UP000290287">
    <property type="component" value="Unassembled WGS sequence"/>
</dbReference>
<dbReference type="OrthoDB" id="9799367at2"/>
<gene>
    <name evidence="3" type="ORF">CS022_03515</name>
</gene>
<evidence type="ECO:0000259" key="2">
    <source>
        <dbReference type="Pfam" id="PF00144"/>
    </source>
</evidence>
<comment type="caution">
    <text evidence="3">The sequence shown here is derived from an EMBL/GenBank/DDBJ whole genome shotgun (WGS) entry which is preliminary data.</text>
</comment>
<keyword evidence="4" id="KW-1185">Reference proteome</keyword>
<dbReference type="InterPro" id="IPR012338">
    <property type="entry name" value="Beta-lactam/transpept-like"/>
</dbReference>
<dbReference type="Gene3D" id="3.40.710.10">
    <property type="entry name" value="DD-peptidase/beta-lactamase superfamily"/>
    <property type="match status" value="1"/>
</dbReference>
<evidence type="ECO:0000256" key="1">
    <source>
        <dbReference type="SAM" id="SignalP"/>
    </source>
</evidence>
<dbReference type="GO" id="GO:0016787">
    <property type="term" value="F:hydrolase activity"/>
    <property type="evidence" value="ECO:0007669"/>
    <property type="project" value="UniProtKB-KW"/>
</dbReference>
<dbReference type="RefSeq" id="WP_129121110.1">
    <property type="nucleotide sequence ID" value="NZ_PEIB01000002.1"/>
</dbReference>
<dbReference type="SUPFAM" id="SSF56601">
    <property type="entry name" value="beta-lactamase/transpeptidase-like"/>
    <property type="match status" value="1"/>
</dbReference>
<feature type="chain" id="PRO_5020971246" evidence="1">
    <location>
        <begin position="26"/>
        <end position="545"/>
    </location>
</feature>
<proteinExistence type="predicted"/>
<reference evidence="3 4" key="1">
    <citation type="submission" date="2017-10" db="EMBL/GenBank/DDBJ databases">
        <title>Nyctiphanis sp. nov., isolated from the stomach of the euphausiid Nyctiphanes simplex (Hansen, 1911) in the Gulf of California.</title>
        <authorList>
            <person name="Gomez-Gil B."/>
            <person name="Aguilar-Mendez M."/>
            <person name="Lopez-Cortes A."/>
            <person name="Gomez-Gutierrez J."/>
            <person name="Roque A."/>
            <person name="Lang E."/>
            <person name="Gonzalez-Castillo A."/>
        </authorList>
    </citation>
    <scope>NUCLEOTIDE SEQUENCE [LARGE SCALE GENOMIC DNA]</scope>
    <source>
        <strain evidence="3 4">CAIM 600</strain>
    </source>
</reference>
<keyword evidence="1" id="KW-0732">Signal</keyword>
<evidence type="ECO:0000313" key="4">
    <source>
        <dbReference type="Proteomes" id="UP000290287"/>
    </source>
</evidence>
<dbReference type="EMBL" id="PEIB01000002">
    <property type="protein sequence ID" value="RXJ74640.1"/>
    <property type="molecule type" value="Genomic_DNA"/>
</dbReference>
<accession>A0A4Q0YTS0</accession>